<protein>
    <submittedName>
        <fullName evidence="2">Uncharacterized protein</fullName>
    </submittedName>
</protein>
<dbReference type="EMBL" id="VLTN01000072">
    <property type="protein sequence ID" value="KAA0147103.1"/>
    <property type="molecule type" value="Genomic_DNA"/>
</dbReference>
<accession>A0A5A8C2A3</accession>
<proteinExistence type="predicted"/>
<feature type="region of interest" description="Disordered" evidence="1">
    <location>
        <begin position="1450"/>
        <end position="1486"/>
    </location>
</feature>
<comment type="caution">
    <text evidence="2">The sequence shown here is derived from an EMBL/GenBank/DDBJ whole genome shotgun (WGS) entry which is preliminary data.</text>
</comment>
<feature type="compositionally biased region" description="Basic and acidic residues" evidence="1">
    <location>
        <begin position="827"/>
        <end position="838"/>
    </location>
</feature>
<organism evidence="2 3">
    <name type="scientific">Cafeteria roenbergensis</name>
    <name type="common">Marine flagellate</name>
    <dbReference type="NCBI Taxonomy" id="33653"/>
    <lineage>
        <taxon>Eukaryota</taxon>
        <taxon>Sar</taxon>
        <taxon>Stramenopiles</taxon>
        <taxon>Bigyra</taxon>
        <taxon>Opalozoa</taxon>
        <taxon>Bicosoecida</taxon>
        <taxon>Cafeteriaceae</taxon>
        <taxon>Cafeteria</taxon>
    </lineage>
</organism>
<sequence>MAASTPKRRKLPADSRLPPFDVYFQNDETDEPTGVPLSWGGAAGNYTEGDARFSRALIVHEGKPNQIRWLVRSAELMPYHAETLSQPMRTLRRQLWALQDAFKAVDHDFRNAESRLEQLNSLLLQANDPLELALGAGEDVFFDTALIHGHPQRVRIHQVLATVPPIVQECMAGVRALRRTHAAITAKRQEVAGAAIVRIARGRLGRLRAAERRYFLTMQAAAVAIQAAYWGYVARRYTVPRAIARRRHLAATAIQALARGHRTRLWFARVRQLEDFRVANQAAERIQAAWKGRLARARKHETFAAAAREKEEWAERRQARLVAARARREAKRQFAATTVQRIVRGFFARREAYMRRQQGYVAHPRARALANAFLAGGDVWGLLAAVSRDFERHDAERDQEQRQASAFVAQMVQLREGQEARDWDEWMASTAASLHAGESLWGGPEGATRSLEATRRSAVESLRLKSALILQGDASAPTQTGGDADGGDGDSGAARDAGNGVTTPRLAAGAGAGPAATPGGNTMAIVPFGPAAPGAEGGGPQGNGETSAASRGDAASLEDLLASRSMGRPPALSLLRDVRGLDGPYDALVLHAALRVVPIPSGVLTWCADNGVPLSRETAQAAEAAAARGSLMGAAAAPPHRRPGSRVRIAADFDRTGTGEEAARVFADLPPSLLKVRWENEARKIAAPAVAALHRQGVRCVRDVLTVDLEGSGIDPVLVGAIHRLVRVMAVAEQMVTPSAVRAKFASRAAPMPPPLFGPGRAAVGGAGTEAAVAGADRPFGAAAGAASGELAIRRGGARRRKPQRPGRAADRGSAHASGTGGRRRSRDSSDGSPHEREHEEEDEEEEEEEEEEEGSGIGAAGLGAPPEASSSTLPYWSAAAAGTPGSGLLAAKRPALRGRAGRKAAGAPAALFVTRSSAAGAPVAVPVHGIAGQGGAEERKAGDGAAMTRWGAGRTGAAASVIYAETGLFGQYGEATEYAAEDDRGDAAMRAKARSGATLLTPSNPSGTVPAAYTRAGRAVAAAAAAGAGKAAPHGARAGPQSRGRGASSFGADRDQTGTRLGADEIELPAGFEVLERDEALTAQGIRRAAQDHSRRDRRRVELAAERGKARAIAAEATQRALAALRRGDAAAGVSSSGSGDRGGDAPSVGQALAEASRLVGTSATPMAGESISAGEIEGTMVSMLNRLHASVNTLSAVDSLEAPVDPACLQAALRMPLPMPTLTQMVDYRAGRNRSEAERAKVVVPYDLFLRQLVAYEAAAAAGVLARAGGAGSRLPSGDEAADHAARVAEAEAAAAQKQRMLVRERLAVAEAMARPWVRALGRGGFTRIGQLVKMPRLELERSLASAYPIKPEGGVTLAGRRAQEVAGGIPPHKAAAAVEAALEHWIATRPDIADAVYLRVTSFDPRFQRSAADSRGAGPGARAFGDLAAQRRPLASADWRTFQRQRYNIGSATGSSSRAGARGGGASRRGAPEQPGSAVDALD</sequence>
<feature type="region of interest" description="Disordered" evidence="1">
    <location>
        <begin position="1030"/>
        <end position="1062"/>
    </location>
</feature>
<dbReference type="InterPro" id="IPR000048">
    <property type="entry name" value="IQ_motif_EF-hand-BS"/>
</dbReference>
<feature type="compositionally biased region" description="Low complexity" evidence="1">
    <location>
        <begin position="507"/>
        <end position="520"/>
    </location>
</feature>
<evidence type="ECO:0000313" key="2">
    <source>
        <dbReference type="EMBL" id="KAA0147103.1"/>
    </source>
</evidence>
<reference evidence="2 3" key="1">
    <citation type="submission" date="2019-07" db="EMBL/GenBank/DDBJ databases">
        <title>Genomes of Cafeteria roenbergensis.</title>
        <authorList>
            <person name="Fischer M.G."/>
            <person name="Hackl T."/>
            <person name="Roman M."/>
        </authorList>
    </citation>
    <scope>NUCLEOTIDE SEQUENCE [LARGE SCALE GENOMIC DNA]</scope>
    <source>
        <strain evidence="2 3">BVI</strain>
    </source>
</reference>
<evidence type="ECO:0000313" key="3">
    <source>
        <dbReference type="Proteomes" id="UP000323011"/>
    </source>
</evidence>
<gene>
    <name evidence="2" type="ORF">FNF29_07593</name>
</gene>
<evidence type="ECO:0000256" key="1">
    <source>
        <dbReference type="SAM" id="MobiDB-lite"/>
    </source>
</evidence>
<name>A0A5A8C2A3_CAFRO</name>
<dbReference type="SMART" id="SM00015">
    <property type="entry name" value="IQ"/>
    <property type="match status" value="4"/>
</dbReference>
<dbReference type="Pfam" id="PF00612">
    <property type="entry name" value="IQ"/>
    <property type="match status" value="2"/>
</dbReference>
<feature type="compositionally biased region" description="Low complexity" evidence="1">
    <location>
        <begin position="1453"/>
        <end position="1463"/>
    </location>
</feature>
<feature type="compositionally biased region" description="Basic residues" evidence="1">
    <location>
        <begin position="796"/>
        <end position="805"/>
    </location>
</feature>
<feature type="compositionally biased region" description="Low complexity" evidence="1">
    <location>
        <begin position="1030"/>
        <end position="1040"/>
    </location>
</feature>
<keyword evidence="3" id="KW-1185">Reference proteome</keyword>
<dbReference type="Proteomes" id="UP000323011">
    <property type="component" value="Unassembled WGS sequence"/>
</dbReference>
<feature type="compositionally biased region" description="Acidic residues" evidence="1">
    <location>
        <begin position="839"/>
        <end position="855"/>
    </location>
</feature>
<feature type="compositionally biased region" description="Low complexity" evidence="1">
    <location>
        <begin position="491"/>
        <end position="500"/>
    </location>
</feature>
<feature type="region of interest" description="Disordered" evidence="1">
    <location>
        <begin position="473"/>
        <end position="554"/>
    </location>
</feature>
<feature type="region of interest" description="Disordered" evidence="1">
    <location>
        <begin position="792"/>
        <end position="872"/>
    </location>
</feature>
<dbReference type="PROSITE" id="PS50096">
    <property type="entry name" value="IQ"/>
    <property type="match status" value="4"/>
</dbReference>